<sequence>MQDGSPADLAFEKADGKWLIAADPEEEGSSGEGLRARVQEWPKAWCQLDAGASREELRKALGKPTGGTDDQDSWEGFGLALTAFYDADLTSYQLQVGEGDVPCADVRKAAGRD</sequence>
<dbReference type="EMBL" id="CAFBMK010000007">
    <property type="protein sequence ID" value="CAB4894734.1"/>
    <property type="molecule type" value="Genomic_DNA"/>
</dbReference>
<reference evidence="1" key="1">
    <citation type="submission" date="2020-05" db="EMBL/GenBank/DDBJ databases">
        <authorList>
            <person name="Chiriac C."/>
            <person name="Salcher M."/>
            <person name="Ghai R."/>
            <person name="Kavagutti S V."/>
        </authorList>
    </citation>
    <scope>NUCLEOTIDE SEQUENCE</scope>
</reference>
<proteinExistence type="predicted"/>
<dbReference type="AlphaFoldDB" id="A0A6J7FM75"/>
<name>A0A6J7FM75_9ZZZZ</name>
<evidence type="ECO:0000313" key="1">
    <source>
        <dbReference type="EMBL" id="CAB4894734.1"/>
    </source>
</evidence>
<gene>
    <name evidence="1" type="ORF">UFOPK3564_00231</name>
</gene>
<organism evidence="1">
    <name type="scientific">freshwater metagenome</name>
    <dbReference type="NCBI Taxonomy" id="449393"/>
    <lineage>
        <taxon>unclassified sequences</taxon>
        <taxon>metagenomes</taxon>
        <taxon>ecological metagenomes</taxon>
    </lineage>
</organism>
<accession>A0A6J7FM75</accession>
<protein>
    <submittedName>
        <fullName evidence="1">Unannotated protein</fullName>
    </submittedName>
</protein>